<dbReference type="EMBL" id="LSSN01000004">
    <property type="protein sequence ID" value="OMJ26575.1"/>
    <property type="molecule type" value="Genomic_DNA"/>
</dbReference>
<dbReference type="Proteomes" id="UP000187283">
    <property type="component" value="Unassembled WGS sequence"/>
</dbReference>
<name>A0A1R1YIF6_9FUNG</name>
<organism evidence="1 2">
    <name type="scientific">Smittium culicis</name>
    <dbReference type="NCBI Taxonomy" id="133412"/>
    <lineage>
        <taxon>Eukaryota</taxon>
        <taxon>Fungi</taxon>
        <taxon>Fungi incertae sedis</taxon>
        <taxon>Zoopagomycota</taxon>
        <taxon>Kickxellomycotina</taxon>
        <taxon>Harpellomycetes</taxon>
        <taxon>Harpellales</taxon>
        <taxon>Legeriomycetaceae</taxon>
        <taxon>Smittium</taxon>
    </lineage>
</organism>
<dbReference type="AlphaFoldDB" id="A0A1R1YIF6"/>
<sequence length="103" mass="11581">MVSNDKFSRSSCTSISMCFNSSDVYTTFNKPSLVFRNSIPSFMKNFLAVWITSLSVFMDSPLRDLNIPLKIGSLLSGISSAVRTGRDRKSAAPLYFPDRWRIS</sequence>
<comment type="caution">
    <text evidence="1">The sequence shown here is derived from an EMBL/GenBank/DDBJ whole genome shotgun (WGS) entry which is preliminary data.</text>
</comment>
<gene>
    <name evidence="1" type="ORF">AYI70_g56</name>
</gene>
<proteinExistence type="predicted"/>
<evidence type="ECO:0000313" key="1">
    <source>
        <dbReference type="EMBL" id="OMJ26575.1"/>
    </source>
</evidence>
<accession>A0A1R1YIF6</accession>
<keyword evidence="2" id="KW-1185">Reference proteome</keyword>
<evidence type="ECO:0000313" key="2">
    <source>
        <dbReference type="Proteomes" id="UP000187283"/>
    </source>
</evidence>
<reference evidence="1 2" key="1">
    <citation type="submission" date="2017-01" db="EMBL/GenBank/DDBJ databases">
        <authorList>
            <person name="Mah S.A."/>
            <person name="Swanson W.J."/>
            <person name="Moy G.W."/>
            <person name="Vacquier V.D."/>
        </authorList>
    </citation>
    <scope>NUCLEOTIDE SEQUENCE [LARGE SCALE GENOMIC DNA]</scope>
    <source>
        <strain evidence="1 2">GSMNP</strain>
    </source>
</reference>
<protein>
    <submittedName>
        <fullName evidence="1">Uncharacterized protein</fullName>
    </submittedName>
</protein>